<dbReference type="RefSeq" id="WP_209651458.1">
    <property type="nucleotide sequence ID" value="NZ_JAGJCB010000001.1"/>
</dbReference>
<dbReference type="SUPFAM" id="SSF52540">
    <property type="entry name" value="P-loop containing nucleoside triphosphate hydrolases"/>
    <property type="match status" value="1"/>
</dbReference>
<dbReference type="EMBL" id="JAGJCB010000001">
    <property type="protein sequence ID" value="MBP0902212.1"/>
    <property type="molecule type" value="Genomic_DNA"/>
</dbReference>
<comment type="caution">
    <text evidence="2">The sequence shown here is derived from an EMBL/GenBank/DDBJ whole genome shotgun (WGS) entry which is preliminary data.</text>
</comment>
<dbReference type="InterPro" id="IPR003593">
    <property type="entry name" value="AAA+_ATPase"/>
</dbReference>
<evidence type="ECO:0000259" key="1">
    <source>
        <dbReference type="SMART" id="SM00382"/>
    </source>
</evidence>
<keyword evidence="3" id="KW-1185">Reference proteome</keyword>
<dbReference type="Pfam" id="PF18899">
    <property type="entry name" value="DUF5655"/>
    <property type="match status" value="1"/>
</dbReference>
<proteinExistence type="predicted"/>
<dbReference type="PANTHER" id="PTHR43581">
    <property type="entry name" value="ATP/GTP PHOSPHATASE"/>
    <property type="match status" value="1"/>
</dbReference>
<dbReference type="InterPro" id="IPR003395">
    <property type="entry name" value="RecF/RecN/SMC_N"/>
</dbReference>
<name>A0ABS4BNV9_9FLAO</name>
<organism evidence="2 3">
    <name type="scientific">Mariniflexile gromovii</name>
    <dbReference type="NCBI Taxonomy" id="362523"/>
    <lineage>
        <taxon>Bacteria</taxon>
        <taxon>Pseudomonadati</taxon>
        <taxon>Bacteroidota</taxon>
        <taxon>Flavobacteriia</taxon>
        <taxon>Flavobacteriales</taxon>
        <taxon>Flavobacteriaceae</taxon>
        <taxon>Mariniflexile</taxon>
    </lineage>
</organism>
<dbReference type="CDD" id="cd00267">
    <property type="entry name" value="ABC_ATPase"/>
    <property type="match status" value="1"/>
</dbReference>
<evidence type="ECO:0000313" key="2">
    <source>
        <dbReference type="EMBL" id="MBP0902212.1"/>
    </source>
</evidence>
<feature type="domain" description="AAA+ ATPase" evidence="1">
    <location>
        <begin position="21"/>
        <end position="344"/>
    </location>
</feature>
<sequence>MKITNLKIEGYKNLEAKLVASADIIALIGNNGSGKSNLLEAISYIFRSLYRSNENVSFDYLIEYTNSNNQKIKIEKNRSKVTSFVDGVATINIKEYLPKKVIAIYSGEEDRLWNKCFFPFYDDYVKNINKSSNTGILKATSLMPQMLYLNKFYWHLSLLSLLLSDLDDNKAFVENVLNITQVDKISISFNKSNYTQYNEGLVLDFIKKIDKKSEYTLQEFKQLIEGEGYIPDDVYKLLYIAFSPKNTKIITDIIIRFNQHLTIEDLSEGEKKLLLIKAAFEFAEQEDSLFILDEPDAHIHLNNKEQIVKTFEPYKNNRQIVITTHSPTVTKAMNDDCLFMVNEGKIISKEKQEIIDDLAGDFWNKHQQSTFLSSNKNLILLVEGEHDKIHIKNALNKLKPKFKDLDFDIFSFGSESKIQPFMLGLFEANLNNNKTYVAIYDNDSPGQNSLGKFQNEENQNGFRKGLKVEPEKQQWNNNFYAITLPKPSGHSADCTIENMYESVKFEEAFEKAFQDKKGFFSNLSIEKIGSDLKKSAKNILAQNCVSFEISDLKHFEPLFDTIQKIKLDMLSTQTAKVAKEMVTKKVNKKPNLKELVPLTIVRKKYTEEDHFKKGTPRTIKIYKELKAAISKLDANIKIQPLKDYIAFKKNTNILDISIQTKQIKMWINLKKGKLKDQKALTRDVSEIGHWGNGDYELTIKDNSNFEYIISLIEQAVE</sequence>
<gene>
    <name evidence="2" type="ORF">J8H85_00100</name>
</gene>
<dbReference type="SMART" id="SM00382">
    <property type="entry name" value="AAA"/>
    <property type="match status" value="1"/>
</dbReference>
<protein>
    <submittedName>
        <fullName evidence="2">AAA family ATPase</fullName>
    </submittedName>
</protein>
<evidence type="ECO:0000313" key="3">
    <source>
        <dbReference type="Proteomes" id="UP000670776"/>
    </source>
</evidence>
<reference evidence="2 3" key="1">
    <citation type="submission" date="2021-04" db="EMBL/GenBank/DDBJ databases">
        <title>Mariniflexile gromovii gen. nov., sp. nov., a gliding bacterium isolated from the sea urchin Strongylocentrotus intermedius.</title>
        <authorList>
            <person name="Ko S."/>
            <person name="Le V."/>
            <person name="Ahn C.-Y."/>
            <person name="Oh H.-M."/>
        </authorList>
    </citation>
    <scope>NUCLEOTIDE SEQUENCE [LARGE SCALE GENOMIC DNA]</scope>
    <source>
        <strain evidence="2 3">KCTC 12570</strain>
    </source>
</reference>
<dbReference type="InterPro" id="IPR051396">
    <property type="entry name" value="Bact_Antivir_Def_Nuclease"/>
</dbReference>
<dbReference type="Gene3D" id="3.40.50.300">
    <property type="entry name" value="P-loop containing nucleotide triphosphate hydrolases"/>
    <property type="match status" value="1"/>
</dbReference>
<dbReference type="PANTHER" id="PTHR43581:SF2">
    <property type="entry name" value="EXCINUCLEASE ATPASE SUBUNIT"/>
    <property type="match status" value="1"/>
</dbReference>
<dbReference type="Proteomes" id="UP000670776">
    <property type="component" value="Unassembled WGS sequence"/>
</dbReference>
<dbReference type="InterPro" id="IPR027417">
    <property type="entry name" value="P-loop_NTPase"/>
</dbReference>
<accession>A0ABS4BNV9</accession>
<dbReference type="InterPro" id="IPR043714">
    <property type="entry name" value="DUF5655"/>
</dbReference>
<dbReference type="Pfam" id="PF02463">
    <property type="entry name" value="SMC_N"/>
    <property type="match status" value="1"/>
</dbReference>